<evidence type="ECO:0000259" key="1">
    <source>
        <dbReference type="PROSITE" id="PS50927"/>
    </source>
</evidence>
<dbReference type="InterPro" id="IPR001480">
    <property type="entry name" value="Bulb-type_lectin_dom"/>
</dbReference>
<gene>
    <name evidence="2" type="ORF">MSVAZ_3152</name>
</gene>
<evidence type="ECO:0000313" key="3">
    <source>
        <dbReference type="Proteomes" id="UP000033096"/>
    </source>
</evidence>
<dbReference type="SUPFAM" id="SSF51110">
    <property type="entry name" value="alpha-D-mannose-specific plant lectins"/>
    <property type="match status" value="1"/>
</dbReference>
<evidence type="ECO:0000313" key="2">
    <source>
        <dbReference type="EMBL" id="AKB45421.1"/>
    </source>
</evidence>
<dbReference type="Pfam" id="PF14751">
    <property type="entry name" value="DUF4474"/>
    <property type="match status" value="1"/>
</dbReference>
<dbReference type="HOGENOM" id="CLU_677260_0_0_2"/>
<dbReference type="Proteomes" id="UP000033096">
    <property type="component" value="Chromosome"/>
</dbReference>
<dbReference type="EMBL" id="CP009520">
    <property type="protein sequence ID" value="AKB45421.1"/>
    <property type="molecule type" value="Genomic_DNA"/>
</dbReference>
<reference evidence="2 3" key="1">
    <citation type="submission" date="2014-07" db="EMBL/GenBank/DDBJ databases">
        <title>Methanogenic archaea and the global carbon cycle.</title>
        <authorList>
            <person name="Henriksen J.R."/>
            <person name="Luke J."/>
            <person name="Reinhart S."/>
            <person name="Benedict M.N."/>
            <person name="Youngblut N.D."/>
            <person name="Metcalf M.E."/>
            <person name="Whitaker R.J."/>
            <person name="Metcalf W.W."/>
        </authorList>
    </citation>
    <scope>NUCLEOTIDE SEQUENCE [LARGE SCALE GENOMIC DNA]</scope>
    <source>
        <strain evidence="2 3">Z-761</strain>
    </source>
</reference>
<dbReference type="KEGG" id="mvc:MSVAZ_3152"/>
<dbReference type="Gene3D" id="2.90.10.10">
    <property type="entry name" value="Bulb-type lectin domain"/>
    <property type="match status" value="2"/>
</dbReference>
<name>A0A0E3LI53_9EURY</name>
<organism evidence="2 3">
    <name type="scientific">Methanosarcina vacuolata Z-761</name>
    <dbReference type="NCBI Taxonomy" id="1434123"/>
    <lineage>
        <taxon>Archaea</taxon>
        <taxon>Methanobacteriati</taxon>
        <taxon>Methanobacteriota</taxon>
        <taxon>Stenosarchaea group</taxon>
        <taxon>Methanomicrobia</taxon>
        <taxon>Methanosarcinales</taxon>
        <taxon>Methanosarcinaceae</taxon>
        <taxon>Methanosarcina</taxon>
    </lineage>
</organism>
<feature type="domain" description="Bulb-type lectin" evidence="1">
    <location>
        <begin position="44"/>
        <end position="154"/>
    </location>
</feature>
<dbReference type="InterPro" id="IPR029322">
    <property type="entry name" value="DUF4474"/>
</dbReference>
<sequence length="406" mass="47159">MSFTSLREYLEWNRFDPSEGIRQVPIFQTHSSVRSLFTCKYRIRNVLLSKQQLKQRDQLVSKNHFLKLNMQADGNAVLYRTDNNKALWASNTSMKPVNRIVMKEDGNLKACDPADNVYWESGTQGCPDSKLVLQDDGNLVILDNSGQIRWITHTEQGWDFNVVDLFNFDIKELFYNLNVWEKILNLISLAGFLWDDKQNIFYSKVDPWQANFGYLNLYDEASPLAGMFIHCEPIRFKAGGKSWKIEFWKGRYGIFIGAEIGVYTGEFEIDTGIEVIDRSINNLDSDKDTRCACGEDEMLQMSFELYDNNDLLFSRNSDDPDTDMIEKHWWLTGFKFPTPDTVSVSYNDLIMNIEIAFMDQEMTDGFINGLERLGYSRNTDFFVYGNTVRVTFKRPRSTAHQPFLQP</sequence>
<dbReference type="InterPro" id="IPR036426">
    <property type="entry name" value="Bulb-type_lectin_dom_sf"/>
</dbReference>
<accession>A0A0E3LI53</accession>
<protein>
    <recommendedName>
        <fullName evidence="1">Bulb-type lectin domain-containing protein</fullName>
    </recommendedName>
</protein>
<proteinExistence type="predicted"/>
<keyword evidence="3" id="KW-1185">Reference proteome</keyword>
<dbReference type="PROSITE" id="PS50927">
    <property type="entry name" value="BULB_LECTIN"/>
    <property type="match status" value="1"/>
</dbReference>
<dbReference type="AlphaFoldDB" id="A0A0E3LI53"/>
<dbReference type="PATRIC" id="fig|1434123.4.peg.3871"/>
<dbReference type="SMART" id="SM00108">
    <property type="entry name" value="B_lectin"/>
    <property type="match status" value="1"/>
</dbReference>